<dbReference type="SUPFAM" id="SSF56281">
    <property type="entry name" value="Metallo-hydrolase/oxidoreductase"/>
    <property type="match status" value="1"/>
</dbReference>
<keyword evidence="3" id="KW-0479">Metal-binding</keyword>
<dbReference type="InterPro" id="IPR036866">
    <property type="entry name" value="RibonucZ/Hydroxyglut_hydro"/>
</dbReference>
<dbReference type="InterPro" id="IPR001279">
    <property type="entry name" value="Metallo-B-lactamas"/>
</dbReference>
<dbReference type="GO" id="GO:0016787">
    <property type="term" value="F:hydrolase activity"/>
    <property type="evidence" value="ECO:0007669"/>
    <property type="project" value="UniProtKB-KW"/>
</dbReference>
<evidence type="ECO:0000256" key="4">
    <source>
        <dbReference type="ARBA" id="ARBA00022801"/>
    </source>
</evidence>
<dbReference type="KEGG" id="mgo:AFA91_19530"/>
<dbReference type="Pfam" id="PF00753">
    <property type="entry name" value="Lactamase_B"/>
    <property type="match status" value="1"/>
</dbReference>
<evidence type="ECO:0000256" key="1">
    <source>
        <dbReference type="ARBA" id="ARBA00001947"/>
    </source>
</evidence>
<dbReference type="CDD" id="cd07729">
    <property type="entry name" value="AHL_lactonase_MBL-fold"/>
    <property type="match status" value="1"/>
</dbReference>
<dbReference type="GO" id="GO:0046872">
    <property type="term" value="F:metal ion binding"/>
    <property type="evidence" value="ECO:0007669"/>
    <property type="project" value="UniProtKB-KW"/>
</dbReference>
<dbReference type="Gene3D" id="3.60.15.10">
    <property type="entry name" value="Ribonuclease Z/Hydroxyacylglutathione hydrolase-like"/>
    <property type="match status" value="1"/>
</dbReference>
<gene>
    <name evidence="7" type="ORF">AFA91_19530</name>
</gene>
<evidence type="ECO:0000256" key="3">
    <source>
        <dbReference type="ARBA" id="ARBA00022723"/>
    </source>
</evidence>
<evidence type="ECO:0000313" key="7">
    <source>
        <dbReference type="EMBL" id="AKS33719.1"/>
    </source>
</evidence>
<dbReference type="EMBL" id="CP012150">
    <property type="protein sequence ID" value="AKS33719.1"/>
    <property type="molecule type" value="Genomic_DNA"/>
</dbReference>
<evidence type="ECO:0000256" key="2">
    <source>
        <dbReference type="ARBA" id="ARBA00007749"/>
    </source>
</evidence>
<reference evidence="7 8" key="1">
    <citation type="submission" date="2015-07" db="EMBL/GenBank/DDBJ databases">
        <title>Complete genome sequence of Mycobacterium goodii X7B, a facultative thermophilic biodesulfurizing bacterium.</title>
        <authorList>
            <person name="Yu B."/>
            <person name="Li F."/>
            <person name="Xu P."/>
        </authorList>
    </citation>
    <scope>NUCLEOTIDE SEQUENCE [LARGE SCALE GENOMIC DNA]</scope>
    <source>
        <strain evidence="7 8">X7B</strain>
    </source>
</reference>
<dbReference type="OrthoDB" id="2273115at2"/>
<accession>A0A0K0X8G1</accession>
<comment type="cofactor">
    <cofactor evidence="1">
        <name>Zn(2+)</name>
        <dbReference type="ChEBI" id="CHEBI:29105"/>
    </cofactor>
</comment>
<evidence type="ECO:0000256" key="5">
    <source>
        <dbReference type="ARBA" id="ARBA00022833"/>
    </source>
</evidence>
<dbReference type="STRING" id="134601.AFA91_19530"/>
<dbReference type="AlphaFoldDB" id="A0A0K0X8G1"/>
<dbReference type="RefSeq" id="WP_049746157.1">
    <property type="nucleotide sequence ID" value="NZ_CP012150.1"/>
</dbReference>
<evidence type="ECO:0000259" key="6">
    <source>
        <dbReference type="SMART" id="SM00849"/>
    </source>
</evidence>
<dbReference type="PATRIC" id="fig|134601.6.peg.4045"/>
<feature type="domain" description="Metallo-beta-lactamase" evidence="6">
    <location>
        <begin position="34"/>
        <end position="239"/>
    </location>
</feature>
<dbReference type="PANTHER" id="PTHR42978">
    <property type="entry name" value="QUORUM-QUENCHING LACTONASE YTNP-RELATED-RELATED"/>
    <property type="match status" value="1"/>
</dbReference>
<keyword evidence="5" id="KW-0862">Zinc</keyword>
<protein>
    <submittedName>
        <fullName evidence="7">Beta-lactamase</fullName>
    </submittedName>
</protein>
<dbReference type="SMART" id="SM00849">
    <property type="entry name" value="Lactamase_B"/>
    <property type="match status" value="1"/>
</dbReference>
<name>A0A0K0X8G1_MYCGD</name>
<proteinExistence type="inferred from homology"/>
<evidence type="ECO:0000313" key="8">
    <source>
        <dbReference type="Proteomes" id="UP000062255"/>
    </source>
</evidence>
<comment type="similarity">
    <text evidence="2">Belongs to the metallo-beta-lactamase superfamily.</text>
</comment>
<organism evidence="7 8">
    <name type="scientific">Mycolicibacterium goodii</name>
    <name type="common">Mycobacterium goodii</name>
    <dbReference type="NCBI Taxonomy" id="134601"/>
    <lineage>
        <taxon>Bacteria</taxon>
        <taxon>Bacillati</taxon>
        <taxon>Actinomycetota</taxon>
        <taxon>Actinomycetes</taxon>
        <taxon>Mycobacteriales</taxon>
        <taxon>Mycobacteriaceae</taxon>
        <taxon>Mycolicibacterium</taxon>
    </lineage>
</organism>
<sequence>MPLTITALPVGRAFGLQRPAITYQRGWGETIDIPLIMFVIDGGPDGPIVVDTGADADRAEEFHRLRVEQSDAERPDAAVRSLGIEPEDVRIVVNTHLHWDHSSYNHLFPNAEIIIQQAELDFARSPVTWHRRPFEALEGLKAAWMQAEDQIRPVDGDVRLAPGISVVTLPGHTPGSQGVLVEAASTRYLIAGDCVYLYENWEGDAEARHIPVGLYTDLVAYERSLQRIEGFDCEVIPSHDQRVLERRVFA</sequence>
<keyword evidence="4" id="KW-0378">Hydrolase</keyword>
<dbReference type="Proteomes" id="UP000062255">
    <property type="component" value="Chromosome"/>
</dbReference>
<dbReference type="PANTHER" id="PTHR42978:SF7">
    <property type="entry name" value="METALLO-HYDROLASE RV2300C-RELATED"/>
    <property type="match status" value="1"/>
</dbReference>
<dbReference type="InterPro" id="IPR051013">
    <property type="entry name" value="MBL_superfamily_lactonases"/>
</dbReference>